<organism evidence="2 3">
    <name type="scientific">Cupriavidus oxalaticus</name>
    <dbReference type="NCBI Taxonomy" id="96344"/>
    <lineage>
        <taxon>Bacteria</taxon>
        <taxon>Pseudomonadati</taxon>
        <taxon>Pseudomonadota</taxon>
        <taxon>Betaproteobacteria</taxon>
        <taxon>Burkholderiales</taxon>
        <taxon>Burkholderiaceae</taxon>
        <taxon>Cupriavidus</taxon>
    </lineage>
</organism>
<dbReference type="Pfam" id="PF01965">
    <property type="entry name" value="DJ-1_PfpI"/>
    <property type="match status" value="1"/>
</dbReference>
<dbReference type="InterPro" id="IPR052158">
    <property type="entry name" value="INH-QAR"/>
</dbReference>
<reference evidence="2 3" key="1">
    <citation type="submission" date="2019-03" db="EMBL/GenBank/DDBJ databases">
        <title>Efficiently degradation of phenoxyalkanoic acid herbicides by Cupriavidus oxalaticus strain X32.</title>
        <authorList>
            <person name="Sheng X."/>
        </authorList>
    </citation>
    <scope>NUCLEOTIDE SEQUENCE [LARGE SCALE GENOMIC DNA]</scope>
    <source>
        <strain evidence="2 3">X32</strain>
        <plasmid evidence="2 3">unnamed1</plasmid>
    </source>
</reference>
<dbReference type="RefSeq" id="WP_135706684.1">
    <property type="nucleotide sequence ID" value="NZ_CP038636.1"/>
</dbReference>
<dbReference type="CDD" id="cd03139">
    <property type="entry name" value="GATase1_PfpI_2"/>
    <property type="match status" value="1"/>
</dbReference>
<dbReference type="PANTHER" id="PTHR43130">
    <property type="entry name" value="ARAC-FAMILY TRANSCRIPTIONAL REGULATOR"/>
    <property type="match status" value="1"/>
</dbReference>
<dbReference type="InterPro" id="IPR002818">
    <property type="entry name" value="DJ-1/PfpI"/>
</dbReference>
<proteinExistence type="predicted"/>
<feature type="domain" description="DJ-1/PfpI" evidence="1">
    <location>
        <begin position="1"/>
        <end position="161"/>
    </location>
</feature>
<evidence type="ECO:0000313" key="3">
    <source>
        <dbReference type="Proteomes" id="UP000295294"/>
    </source>
</evidence>
<dbReference type="InterPro" id="IPR029062">
    <property type="entry name" value="Class_I_gatase-like"/>
</dbReference>
<evidence type="ECO:0000313" key="2">
    <source>
        <dbReference type="EMBL" id="QBY55440.1"/>
    </source>
</evidence>
<protein>
    <submittedName>
        <fullName evidence="2">DJ-1/PfpI family protein</fullName>
    </submittedName>
</protein>
<dbReference type="OrthoDB" id="9803764at2"/>
<dbReference type="EMBL" id="CP038636">
    <property type="protein sequence ID" value="QBY55440.1"/>
    <property type="molecule type" value="Genomic_DNA"/>
</dbReference>
<name>A0A4P7LH40_9BURK</name>
<dbReference type="Proteomes" id="UP000295294">
    <property type="component" value="Plasmid unnamed1"/>
</dbReference>
<dbReference type="GO" id="GO:0006355">
    <property type="term" value="P:regulation of DNA-templated transcription"/>
    <property type="evidence" value="ECO:0007669"/>
    <property type="project" value="TreeGrafter"/>
</dbReference>
<accession>A0A4P7LH40</accession>
<gene>
    <name evidence="2" type="ORF">E0W60_30800</name>
</gene>
<dbReference type="Gene3D" id="3.40.50.880">
    <property type="match status" value="1"/>
</dbReference>
<dbReference type="KEGG" id="cox:E0W60_30800"/>
<dbReference type="AlphaFoldDB" id="A0A4P7LH40"/>
<geneLocation type="plasmid" evidence="2">
    <name>unnamed1</name>
</geneLocation>
<evidence type="ECO:0000259" key="1">
    <source>
        <dbReference type="Pfam" id="PF01965"/>
    </source>
</evidence>
<dbReference type="PANTHER" id="PTHR43130:SF2">
    <property type="entry name" value="DJ-1_PFPI DOMAIN-CONTAINING PROTEIN"/>
    <property type="match status" value="1"/>
</dbReference>
<sequence length="228" mass="24300">MKIGMLVFPDITATDYVAPADLLARMPGVQLQLLWKHTDTIATELGWQFSATTALRDCGDLDMIMVPGGPGLIGLLDDVEILDFLATRGRTARWVVGICTGPLLLGAAGLLDGYRATCHWGSHELLELVNAIPVDARVVVDRNRITGAGVTSGIDCALEAISLAGGASLAKSIQLFAEYDPQPPFDCGSPAKAPADILDSAKAALKPFVEARRSFLTKRRAELTRTLS</sequence>
<dbReference type="SUPFAM" id="SSF52317">
    <property type="entry name" value="Class I glutamine amidotransferase-like"/>
    <property type="match status" value="1"/>
</dbReference>
<keyword evidence="2" id="KW-0614">Plasmid</keyword>